<evidence type="ECO:0000256" key="2">
    <source>
        <dbReference type="ARBA" id="ARBA00023002"/>
    </source>
</evidence>
<proteinExistence type="inferred from homology"/>
<dbReference type="PANTHER" id="PTHR44196">
    <property type="entry name" value="DEHYDROGENASE/REDUCTASE SDR FAMILY MEMBER 7B"/>
    <property type="match status" value="1"/>
</dbReference>
<keyword evidence="2" id="KW-0560">Oxidoreductase</keyword>
<dbReference type="InterPro" id="IPR036291">
    <property type="entry name" value="NAD(P)-bd_dom_sf"/>
</dbReference>
<dbReference type="Pfam" id="PF00106">
    <property type="entry name" value="adh_short"/>
    <property type="match status" value="1"/>
</dbReference>
<gene>
    <name evidence="3" type="ORF">IAI61_00600</name>
</gene>
<sequence>MQDMTAHPWRHIAITGASSGLGRALALASAAPGACLYLTGRDAARLDATAAPCRAAGATVATTLLDVRDAPASAAWIAAMPRLDLLLANAGISGGTGTASEPADQVRAIFDTNLLGVLNTALPALDRMQQQTPGPDGLRGRIGVVSSLAAFVASPSAPAYAASKAAVQRWAEATDASSRHHGVRLHAVCPGFVRTPMTDANRFPMPFMLSPEQAAERILRGIAAGRLRIAFPRRTYWLSRLAGALPPQVLAWGAGAVPAKGALAKGTGPGQE</sequence>
<dbReference type="SUPFAM" id="SSF51735">
    <property type="entry name" value="NAD(P)-binding Rossmann-fold domains"/>
    <property type="match status" value="1"/>
</dbReference>
<dbReference type="Gene3D" id="3.40.50.720">
    <property type="entry name" value="NAD(P)-binding Rossmann-like Domain"/>
    <property type="match status" value="1"/>
</dbReference>
<organism evidence="3 4">
    <name type="scientific">Roseomonas haemaphysalidis</name>
    <dbReference type="NCBI Taxonomy" id="2768162"/>
    <lineage>
        <taxon>Bacteria</taxon>
        <taxon>Pseudomonadati</taxon>
        <taxon>Pseudomonadota</taxon>
        <taxon>Alphaproteobacteria</taxon>
        <taxon>Acetobacterales</taxon>
        <taxon>Roseomonadaceae</taxon>
        <taxon>Roseomonas</taxon>
    </lineage>
</organism>
<dbReference type="PANTHER" id="PTHR44196:SF1">
    <property type="entry name" value="DEHYDROGENASE_REDUCTASE SDR FAMILY MEMBER 7B"/>
    <property type="match status" value="1"/>
</dbReference>
<dbReference type="PRINTS" id="PR00081">
    <property type="entry name" value="GDHRDH"/>
</dbReference>
<reference evidence="3 4" key="1">
    <citation type="submission" date="2020-09" db="EMBL/GenBank/DDBJ databases">
        <title>Roseomonas.</title>
        <authorList>
            <person name="Zhu W."/>
        </authorList>
    </citation>
    <scope>NUCLEOTIDE SEQUENCE [LARGE SCALE GENOMIC DNA]</scope>
    <source>
        <strain evidence="3 4">573</strain>
    </source>
</reference>
<protein>
    <submittedName>
        <fullName evidence="3">SDR family NAD(P)-dependent oxidoreductase</fullName>
    </submittedName>
</protein>
<comment type="caution">
    <text evidence="3">The sequence shown here is derived from an EMBL/GenBank/DDBJ whole genome shotgun (WGS) entry which is preliminary data.</text>
</comment>
<evidence type="ECO:0000313" key="3">
    <source>
        <dbReference type="EMBL" id="MBO1077510.1"/>
    </source>
</evidence>
<accession>A0ABS3KKN3</accession>
<keyword evidence="4" id="KW-1185">Reference proteome</keyword>
<dbReference type="Proteomes" id="UP001518989">
    <property type="component" value="Unassembled WGS sequence"/>
</dbReference>
<dbReference type="InterPro" id="IPR002347">
    <property type="entry name" value="SDR_fam"/>
</dbReference>
<evidence type="ECO:0000313" key="4">
    <source>
        <dbReference type="Proteomes" id="UP001518989"/>
    </source>
</evidence>
<dbReference type="EMBL" id="JACTNG010000001">
    <property type="protein sequence ID" value="MBO1077510.1"/>
    <property type="molecule type" value="Genomic_DNA"/>
</dbReference>
<evidence type="ECO:0000256" key="1">
    <source>
        <dbReference type="ARBA" id="ARBA00006484"/>
    </source>
</evidence>
<name>A0ABS3KKN3_9PROT</name>
<comment type="similarity">
    <text evidence="1">Belongs to the short-chain dehydrogenases/reductases (SDR) family.</text>
</comment>